<evidence type="ECO:0000256" key="1">
    <source>
        <dbReference type="SAM" id="Phobius"/>
    </source>
</evidence>
<evidence type="ECO:0000313" key="3">
    <source>
        <dbReference type="Proteomes" id="UP000194221"/>
    </source>
</evidence>
<sequence length="134" mass="15503">MQLEFDKQLKELTIKDDVPMYSKVVLFLMSINIVNLGLQLYSMSFEKNEVIYSVLSTVTIISIAVIVFYFFKKSWKTKYKLAEINGVETKKMFGRDRISLLLKNGRKRSFQALKTDKDVTKLKKTLSSMGIKSV</sequence>
<evidence type="ECO:0000313" key="2">
    <source>
        <dbReference type="EMBL" id="OSY88955.1"/>
    </source>
</evidence>
<accession>A0A1Y2PET9</accession>
<feature type="transmembrane region" description="Helical" evidence="1">
    <location>
        <begin position="50"/>
        <end position="71"/>
    </location>
</feature>
<protein>
    <submittedName>
        <fullName evidence="2">Uncharacterized protein</fullName>
    </submittedName>
</protein>
<dbReference type="STRING" id="1635173.WH52_04640"/>
<dbReference type="EMBL" id="LAPZ01000002">
    <property type="protein sequence ID" value="OSY88955.1"/>
    <property type="molecule type" value="Genomic_DNA"/>
</dbReference>
<dbReference type="AlphaFoldDB" id="A0A1Y2PET9"/>
<keyword evidence="1" id="KW-0472">Membrane</keyword>
<keyword evidence="1" id="KW-1133">Transmembrane helix</keyword>
<reference evidence="2 3" key="1">
    <citation type="submission" date="2015-03" db="EMBL/GenBank/DDBJ databases">
        <title>Genome sequence of Tenacibaculum sp. S2-2, isolated from intestinal microbiota of sea cucumber, Apostichopus japonicas.</title>
        <authorList>
            <person name="Shao Z."/>
            <person name="Wang L."/>
            <person name="Li X."/>
        </authorList>
    </citation>
    <scope>NUCLEOTIDE SEQUENCE [LARGE SCALE GENOMIC DNA]</scope>
    <source>
        <strain evidence="2 3">S2-2</strain>
    </source>
</reference>
<feature type="transmembrane region" description="Helical" evidence="1">
    <location>
        <begin position="20"/>
        <end position="38"/>
    </location>
</feature>
<dbReference type="RefSeq" id="WP_086029766.1">
    <property type="nucleotide sequence ID" value="NZ_LAPZ01000002.1"/>
</dbReference>
<keyword evidence="3" id="KW-1185">Reference proteome</keyword>
<gene>
    <name evidence="2" type="ORF">WH52_04640</name>
</gene>
<dbReference type="OrthoDB" id="1191237at2"/>
<keyword evidence="1" id="KW-0812">Transmembrane</keyword>
<dbReference type="InParanoid" id="A0A1Y2PET9"/>
<organism evidence="2 3">
    <name type="scientific">Tenacibaculum holothuriorum</name>
    <dbReference type="NCBI Taxonomy" id="1635173"/>
    <lineage>
        <taxon>Bacteria</taxon>
        <taxon>Pseudomonadati</taxon>
        <taxon>Bacteroidota</taxon>
        <taxon>Flavobacteriia</taxon>
        <taxon>Flavobacteriales</taxon>
        <taxon>Flavobacteriaceae</taxon>
        <taxon>Tenacibaculum</taxon>
    </lineage>
</organism>
<comment type="caution">
    <text evidence="2">The sequence shown here is derived from an EMBL/GenBank/DDBJ whole genome shotgun (WGS) entry which is preliminary data.</text>
</comment>
<proteinExistence type="predicted"/>
<name>A0A1Y2PET9_9FLAO</name>
<dbReference type="Proteomes" id="UP000194221">
    <property type="component" value="Unassembled WGS sequence"/>
</dbReference>